<gene>
    <name evidence="3" type="ordered locus">REQ_07810</name>
</gene>
<name>A0A3S5Y2Z5_RHOH1</name>
<organism evidence="3">
    <name type="scientific">Rhodococcus hoagii (strain 103S)</name>
    <name type="common">Rhodococcus equi</name>
    <dbReference type="NCBI Taxonomy" id="685727"/>
    <lineage>
        <taxon>Bacteria</taxon>
        <taxon>Bacillati</taxon>
        <taxon>Actinomycetota</taxon>
        <taxon>Actinomycetes</taxon>
        <taxon>Mycobacteriales</taxon>
        <taxon>Nocardiaceae</taxon>
        <taxon>Prescottella</taxon>
    </lineage>
</organism>
<dbReference type="CDD" id="cd06259">
    <property type="entry name" value="YdcF-like"/>
    <property type="match status" value="1"/>
</dbReference>
<evidence type="ECO:0000313" key="3">
    <source>
        <dbReference type="EMBL" id="CBH46896.1"/>
    </source>
</evidence>
<protein>
    <submittedName>
        <fullName evidence="3">Integral membrane protein</fullName>
    </submittedName>
</protein>
<evidence type="ECO:0000256" key="1">
    <source>
        <dbReference type="SAM" id="SignalP"/>
    </source>
</evidence>
<dbReference type="GO" id="GO:0000270">
    <property type="term" value="P:peptidoglycan metabolic process"/>
    <property type="evidence" value="ECO:0007669"/>
    <property type="project" value="TreeGrafter"/>
</dbReference>
<feature type="domain" description="DUF218" evidence="2">
    <location>
        <begin position="92"/>
        <end position="206"/>
    </location>
</feature>
<dbReference type="InterPro" id="IPR003848">
    <property type="entry name" value="DUF218"/>
</dbReference>
<dbReference type="KEGG" id="req:REQ_07810"/>
<dbReference type="Proteomes" id="UP001154400">
    <property type="component" value="Chromosome"/>
</dbReference>
<accession>A0A3S5Y2Z5</accession>
<dbReference type="GO" id="GO:0005886">
    <property type="term" value="C:plasma membrane"/>
    <property type="evidence" value="ECO:0007669"/>
    <property type="project" value="TreeGrafter"/>
</dbReference>
<dbReference type="PANTHER" id="PTHR30336">
    <property type="entry name" value="INNER MEMBRANE PROTEIN, PROBABLE PERMEASE"/>
    <property type="match status" value="1"/>
</dbReference>
<dbReference type="PANTHER" id="PTHR30336:SF4">
    <property type="entry name" value="ENVELOPE BIOGENESIS FACTOR ELYC"/>
    <property type="match status" value="1"/>
</dbReference>
<dbReference type="GeneID" id="57576338"/>
<feature type="signal peptide" evidence="1">
    <location>
        <begin position="1"/>
        <end position="30"/>
    </location>
</feature>
<evidence type="ECO:0000259" key="2">
    <source>
        <dbReference type="Pfam" id="PF02698"/>
    </source>
</evidence>
<dbReference type="InterPro" id="IPR051599">
    <property type="entry name" value="Cell_Envelope_Assoc"/>
</dbReference>
<reference evidence="3" key="1">
    <citation type="journal article" date="2010" name="PLoS Genet.">
        <title>The genome of a pathogenic rhodococcus: cooptive virulence underpinned by key gene acquisitions.</title>
        <authorList>
            <person name="Letek M."/>
            <person name="Gonzalez P."/>
            <person name="Macarthur I."/>
            <person name="Rodriguez H."/>
            <person name="Freeman T.C."/>
            <person name="Valero-Rello A."/>
            <person name="Blanco M."/>
            <person name="Buckley T."/>
            <person name="Cherevach I."/>
            <person name="Fahey R."/>
            <person name="Hapeshi A."/>
            <person name="Holdstock J."/>
            <person name="Leadon D."/>
            <person name="Navas J."/>
            <person name="Ocampo A."/>
            <person name="Quail M.A."/>
            <person name="Sanders M."/>
            <person name="Scortti M.M."/>
            <person name="Prescott J.F."/>
            <person name="Fogarty U."/>
            <person name="Meijer W.G."/>
            <person name="Parkhill J."/>
            <person name="Bentley S.D."/>
            <person name="Vazquez-Boland J.A."/>
        </authorList>
    </citation>
    <scope>NUCLEOTIDE SEQUENCE [LARGE SCALE GENOMIC DNA]</scope>
    <source>
        <strain evidence="3 4">103S</strain>
    </source>
</reference>
<keyword evidence="1" id="KW-0732">Signal</keyword>
<dbReference type="InterPro" id="IPR014729">
    <property type="entry name" value="Rossmann-like_a/b/a_fold"/>
</dbReference>
<evidence type="ECO:0000313" key="4">
    <source>
        <dbReference type="Proteomes" id="UP000006892"/>
    </source>
</evidence>
<feature type="chain" id="PRO_5038339605" evidence="1">
    <location>
        <begin position="31"/>
        <end position="220"/>
    </location>
</feature>
<dbReference type="GO" id="GO:0043164">
    <property type="term" value="P:Gram-negative-bacterium-type cell wall biogenesis"/>
    <property type="evidence" value="ECO:0007669"/>
    <property type="project" value="TreeGrafter"/>
</dbReference>
<dbReference type="Pfam" id="PF02698">
    <property type="entry name" value="DUF218"/>
    <property type="match status" value="1"/>
</dbReference>
<sequence>MSPHSLRPRRLIVPALIAAAAAAIALPGQAAAESSLDVVDALSVTTLVNGALSVAGGCQSPDRDRIVACTRMETLTTQVPVMLAFNPLTTNIVVLGAGLYADGTMRPLLVSRLQAALALAQRFPLSPIIVTGGVPQSGVTEAQAMRQWLVANGIPAFRITEENTSRSTVENAVNTNRILAGRAASGAVVVTSPDHLQRAMVDFRVAVAGRIPIAGVVAPF</sequence>
<dbReference type="Gene3D" id="3.40.50.620">
    <property type="entry name" value="HUPs"/>
    <property type="match status" value="1"/>
</dbReference>
<proteinExistence type="predicted"/>
<dbReference type="AlphaFoldDB" id="A0A3S5Y2Z5"/>
<dbReference type="EMBL" id="FN563149">
    <property type="protein sequence ID" value="CBH46896.1"/>
    <property type="molecule type" value="Genomic_DNA"/>
</dbReference>
<dbReference type="RefSeq" id="WP_005515473.1">
    <property type="nucleotide sequence ID" value="NC_014659.1"/>
</dbReference>